<dbReference type="AlphaFoldDB" id="A0A7W4YWE6"/>
<proteinExistence type="predicted"/>
<protein>
    <recommendedName>
        <fullName evidence="4">DUF3971 domain-containing protein</fullName>
    </recommendedName>
</protein>
<evidence type="ECO:0008006" key="4">
    <source>
        <dbReference type="Google" id="ProtNLM"/>
    </source>
</evidence>
<evidence type="ECO:0000313" key="2">
    <source>
        <dbReference type="EMBL" id="MBB3019432.1"/>
    </source>
</evidence>
<reference evidence="2 3" key="1">
    <citation type="submission" date="2020-08" db="EMBL/GenBank/DDBJ databases">
        <title>The Agave Microbiome: Exploring the role of microbial communities in plant adaptations to desert environments.</title>
        <authorList>
            <person name="Partida-Martinez L.P."/>
        </authorList>
    </citation>
    <scope>NUCLEOTIDE SEQUENCE [LARGE SCALE GENOMIC DNA]</scope>
    <source>
        <strain evidence="2 3">AT3.9</strain>
    </source>
</reference>
<dbReference type="RefSeq" id="WP_183450567.1">
    <property type="nucleotide sequence ID" value="NZ_JACHWB010000003.1"/>
</dbReference>
<feature type="region of interest" description="Disordered" evidence="1">
    <location>
        <begin position="859"/>
        <end position="879"/>
    </location>
</feature>
<feature type="region of interest" description="Disordered" evidence="1">
    <location>
        <begin position="153"/>
        <end position="188"/>
    </location>
</feature>
<comment type="caution">
    <text evidence="2">The sequence shown here is derived from an EMBL/GenBank/DDBJ whole genome shotgun (WGS) entry which is preliminary data.</text>
</comment>
<evidence type="ECO:0000256" key="1">
    <source>
        <dbReference type="SAM" id="MobiDB-lite"/>
    </source>
</evidence>
<feature type="compositionally biased region" description="Gly residues" evidence="1">
    <location>
        <begin position="862"/>
        <end position="873"/>
    </location>
</feature>
<sequence length="1154" mass="122321">MKLPLRNTLSRRDPAKRSLLRRLLRGTLYVKLGLLVFVAAAFGLLYLRLAAAPMSFGRLPERVAEALASRIGPGWNVTLRNTAIELHDGSPALRANGLDIRAPGGDLVLRAPYAILSVDLTSLLTANLQPKAVEVRDLQLRVRVNRDGSLSFSPVQEVEGEGAQPTPAVQEPSKEAAASMARDVDGPSPVSGTVGSLLELIVGPGSVLNSLNQAQLTNARLVFIDADGRERARFQRVDAAFDWTENGGRQFAATVEGPQGSWQLNGDATVDGKDTYRASIVADRAPITDILLLSGASEVPASTDLEFSGRFDLAFAEGRVTELKTRLESSPGTVQIQDEDTSAFPVEKAVIEANWNESAKALELPRIEAKGGETNLRLQGRLLAANGNEPWRLSLGGRDITWSGAAAGDRPLQVSEFAADLSGHDGVRINGITLKGPELSARISGLLAATADPKGLRLDVRAEKTDIRSALRIWPEAVAPPVRRYLVSHLKAGLLESIDLKVAMTGADIEKALNGGPTPDESLKIAFAVSNGTLQVDEGIPPISGLNATGQVTGQKVLVRAPVGLVQMANNRSLSASEGAFVLDNYWDDNGVARIDFRLTGGADGLGALLLEPRIKEIAGFNIDPATMKGRTDLRVGIGLPVHDIPAFKDLPLKVGGTVSDFGVDGFFGKDRLEGADLTIAYDRGDLAVKGNGKLAGSTAVIDLQKNRQGGQASVAFSLDEAARSRRGLSFGSQLTGTVGLKASLPLGENAPSVINVEADLAKAGIDQLVPGWVKPAGRPGKLTFTMVEGPTSEIRDLQLDSGNVQLRGHATLTNEGGLDKAELSTLKLSPGDDMRAQIERSSGIYKVTIRGNVGDARPFVKGGGTAPAGGRNGSASKDSKDFDLDLNLNILTGFNEEAITNASVKAAMRKDSLRQLDLKGRLGATDIIGRTIPQAGGSPVVILQAEDAGALLRFTDIYKRMSRGNLILQLSTGDEPQAGHVIMHSFALVNEPALRRIIPTQTQIVAGRDQAGRPQMVRVDVNEVQFTKARLEFSRSAGRLDFKDAAIWGNQIGFTLGGFIDYARDRLDVSGTFVPAYGLNNVFAQVPLFGPLLGGGQNEGLFAVNFRLNGQASAPSLSVNPLSAVAPGFLRKLFGVGAESAPQTGSLPTPPDR</sequence>
<name>A0A7W4YWE6_9HYPH</name>
<keyword evidence="3" id="KW-1185">Reference proteome</keyword>
<accession>A0A7W4YWE6</accession>
<gene>
    <name evidence="2" type="ORF">FHR70_002497</name>
</gene>
<dbReference type="EMBL" id="JACHWB010000003">
    <property type="protein sequence ID" value="MBB3019432.1"/>
    <property type="molecule type" value="Genomic_DNA"/>
</dbReference>
<evidence type="ECO:0000313" key="3">
    <source>
        <dbReference type="Proteomes" id="UP000532010"/>
    </source>
</evidence>
<dbReference type="Proteomes" id="UP000532010">
    <property type="component" value="Unassembled WGS sequence"/>
</dbReference>
<organism evidence="2 3">
    <name type="scientific">Microvirga lupini</name>
    <dbReference type="NCBI Taxonomy" id="420324"/>
    <lineage>
        <taxon>Bacteria</taxon>
        <taxon>Pseudomonadati</taxon>
        <taxon>Pseudomonadota</taxon>
        <taxon>Alphaproteobacteria</taxon>
        <taxon>Hyphomicrobiales</taxon>
        <taxon>Methylobacteriaceae</taxon>
        <taxon>Microvirga</taxon>
    </lineage>
</organism>